<accession>A0A840Y7U3</accession>
<dbReference type="AlphaFoldDB" id="A0A840Y7U3"/>
<keyword evidence="2" id="KW-1185">Reference proteome</keyword>
<proteinExistence type="predicted"/>
<dbReference type="EMBL" id="JACIJF010000001">
    <property type="protein sequence ID" value="MBB5709367.1"/>
    <property type="molecule type" value="Genomic_DNA"/>
</dbReference>
<protein>
    <submittedName>
        <fullName evidence="1">Uncharacterized protein</fullName>
    </submittedName>
</protein>
<evidence type="ECO:0000313" key="1">
    <source>
        <dbReference type="EMBL" id="MBB5709367.1"/>
    </source>
</evidence>
<name>A0A840Y7U3_9SPHN</name>
<reference evidence="1 2" key="1">
    <citation type="submission" date="2020-08" db="EMBL/GenBank/DDBJ databases">
        <title>Genomic Encyclopedia of Type Strains, Phase IV (KMG-IV): sequencing the most valuable type-strain genomes for metagenomic binning, comparative biology and taxonomic classification.</title>
        <authorList>
            <person name="Goeker M."/>
        </authorList>
    </citation>
    <scope>NUCLEOTIDE SEQUENCE [LARGE SCALE GENOMIC DNA]</scope>
    <source>
        <strain evidence="1 2">DSM 26736</strain>
    </source>
</reference>
<comment type="caution">
    <text evidence="1">The sequence shown here is derived from an EMBL/GenBank/DDBJ whole genome shotgun (WGS) entry which is preliminary data.</text>
</comment>
<gene>
    <name evidence="1" type="ORF">FHT02_000573</name>
</gene>
<sequence length="46" mass="4577">MTPPTPYGTAISERSEAGVCLTGCGDAGSAPPARAHLSNLFSGEKA</sequence>
<organism evidence="1 2">
    <name type="scientific">Sphingomonas xinjiangensis</name>
    <dbReference type="NCBI Taxonomy" id="643568"/>
    <lineage>
        <taxon>Bacteria</taxon>
        <taxon>Pseudomonadati</taxon>
        <taxon>Pseudomonadota</taxon>
        <taxon>Alphaproteobacteria</taxon>
        <taxon>Sphingomonadales</taxon>
        <taxon>Sphingomonadaceae</taxon>
        <taxon>Sphingomonas</taxon>
    </lineage>
</organism>
<dbReference type="Proteomes" id="UP000527143">
    <property type="component" value="Unassembled WGS sequence"/>
</dbReference>
<evidence type="ECO:0000313" key="2">
    <source>
        <dbReference type="Proteomes" id="UP000527143"/>
    </source>
</evidence>